<evidence type="ECO:0000256" key="4">
    <source>
        <dbReference type="ARBA" id="ARBA00022825"/>
    </source>
</evidence>
<dbReference type="InterPro" id="IPR009003">
    <property type="entry name" value="Peptidase_S1_PA"/>
</dbReference>
<dbReference type="InterPro" id="IPR051201">
    <property type="entry name" value="Chloro_Bact_Ser_Proteases"/>
</dbReference>
<feature type="compositionally biased region" description="Low complexity" evidence="5">
    <location>
        <begin position="67"/>
        <end position="77"/>
    </location>
</feature>
<evidence type="ECO:0000256" key="1">
    <source>
        <dbReference type="ARBA" id="ARBA00010541"/>
    </source>
</evidence>
<keyword evidence="8" id="KW-1185">Reference proteome</keyword>
<dbReference type="RefSeq" id="WP_339968429.1">
    <property type="nucleotide sequence ID" value="NZ_JAWMWG010000001.1"/>
</dbReference>
<dbReference type="Pfam" id="PF13365">
    <property type="entry name" value="Trypsin_2"/>
    <property type="match status" value="1"/>
</dbReference>
<gene>
    <name evidence="7" type="ORF">R4Y45_01225</name>
</gene>
<feature type="compositionally biased region" description="Polar residues" evidence="5">
    <location>
        <begin position="51"/>
        <end position="66"/>
    </location>
</feature>
<dbReference type="EMBL" id="JAWMWG010000001">
    <property type="protein sequence ID" value="MEJ6347849.1"/>
    <property type="molecule type" value="Genomic_DNA"/>
</dbReference>
<evidence type="ECO:0000259" key="6">
    <source>
        <dbReference type="PROSITE" id="PS50106"/>
    </source>
</evidence>
<protein>
    <submittedName>
        <fullName evidence="7">Trypsin-like peptidase domain-containing protein</fullName>
    </submittedName>
</protein>
<dbReference type="PROSITE" id="PS50106">
    <property type="entry name" value="PDZ"/>
    <property type="match status" value="1"/>
</dbReference>
<dbReference type="Gene3D" id="2.40.10.10">
    <property type="entry name" value="Trypsin-like serine proteases"/>
    <property type="match status" value="2"/>
</dbReference>
<dbReference type="PANTHER" id="PTHR43343">
    <property type="entry name" value="PEPTIDASE S12"/>
    <property type="match status" value="1"/>
</dbReference>
<name>A0ABU8SF32_9LACO</name>
<evidence type="ECO:0000313" key="7">
    <source>
        <dbReference type="EMBL" id="MEJ6347849.1"/>
    </source>
</evidence>
<dbReference type="PANTHER" id="PTHR43343:SF3">
    <property type="entry name" value="PROTEASE DO-LIKE 8, CHLOROPLASTIC"/>
    <property type="match status" value="1"/>
</dbReference>
<dbReference type="PRINTS" id="PR00834">
    <property type="entry name" value="PROTEASES2C"/>
</dbReference>
<keyword evidence="4" id="KW-0720">Serine protease</keyword>
<dbReference type="Pfam" id="PF13180">
    <property type="entry name" value="PDZ_2"/>
    <property type="match status" value="1"/>
</dbReference>
<dbReference type="InterPro" id="IPR043504">
    <property type="entry name" value="Peptidase_S1_PA_chymotrypsin"/>
</dbReference>
<reference evidence="7 8" key="1">
    <citation type="submission" date="2023-10" db="EMBL/GenBank/DDBJ databases">
        <title>Holzapfeliella saturejae sp. nov. isolated from Satureja montana flowers.</title>
        <authorList>
            <person name="Alcantara C."/>
            <person name="Zuniga M."/>
            <person name="Landete J.M."/>
            <person name="Monedero V."/>
        </authorList>
    </citation>
    <scope>NUCLEOTIDE SEQUENCE [LARGE SCALE GENOMIC DNA]</scope>
    <source>
        <strain evidence="7 8">He02</strain>
    </source>
</reference>
<keyword evidence="2" id="KW-0645">Protease</keyword>
<dbReference type="CDD" id="cd06781">
    <property type="entry name" value="cpPDZ_BsHtra-like"/>
    <property type="match status" value="1"/>
</dbReference>
<comment type="similarity">
    <text evidence="1">Belongs to the peptidase S1C family.</text>
</comment>
<dbReference type="InterPro" id="IPR001478">
    <property type="entry name" value="PDZ"/>
</dbReference>
<accession>A0ABU8SF32</accession>
<proteinExistence type="inferred from homology"/>
<feature type="domain" description="PDZ" evidence="6">
    <location>
        <begin position="298"/>
        <end position="399"/>
    </location>
</feature>
<comment type="caution">
    <text evidence="7">The sequence shown here is derived from an EMBL/GenBank/DDBJ whole genome shotgun (WGS) entry which is preliminary data.</text>
</comment>
<feature type="region of interest" description="Disordered" evidence="5">
    <location>
        <begin position="51"/>
        <end position="77"/>
    </location>
</feature>
<dbReference type="SUPFAM" id="SSF50156">
    <property type="entry name" value="PDZ domain-like"/>
    <property type="match status" value="1"/>
</dbReference>
<dbReference type="SUPFAM" id="SSF50494">
    <property type="entry name" value="Trypsin-like serine proteases"/>
    <property type="match status" value="1"/>
</dbReference>
<dbReference type="Proteomes" id="UP001377804">
    <property type="component" value="Unassembled WGS sequence"/>
</dbReference>
<organism evidence="7 8">
    <name type="scientific">Holzapfeliella saturejae</name>
    <dbReference type="NCBI Taxonomy" id="3082953"/>
    <lineage>
        <taxon>Bacteria</taxon>
        <taxon>Bacillati</taxon>
        <taxon>Bacillota</taxon>
        <taxon>Bacilli</taxon>
        <taxon>Lactobacillales</taxon>
        <taxon>Lactobacillaceae</taxon>
        <taxon>Holzapfeliella</taxon>
    </lineage>
</organism>
<dbReference type="InterPro" id="IPR001940">
    <property type="entry name" value="Peptidase_S1C"/>
</dbReference>
<evidence type="ECO:0000313" key="8">
    <source>
        <dbReference type="Proteomes" id="UP001377804"/>
    </source>
</evidence>
<dbReference type="InterPro" id="IPR036034">
    <property type="entry name" value="PDZ_sf"/>
</dbReference>
<evidence type="ECO:0000256" key="2">
    <source>
        <dbReference type="ARBA" id="ARBA00022670"/>
    </source>
</evidence>
<evidence type="ECO:0000256" key="5">
    <source>
        <dbReference type="SAM" id="MobiDB-lite"/>
    </source>
</evidence>
<dbReference type="SMART" id="SM00228">
    <property type="entry name" value="PDZ"/>
    <property type="match status" value="1"/>
</dbReference>
<keyword evidence="3" id="KW-0378">Hydrolase</keyword>
<sequence>MAKNQEGQNSTNKGWKLVTVSAVAGLLAGSIPFASVGAYNALSGNQSVVQTSNGVSSNTSGATKLQNTSTGSSNSGSMTSAFNKVSAAVVSVSNLQPAKSSQNSLSSYFGQMYGDDEKAKSTLQTASEGSGLIYQTANGKGYIVTNNHVIEGATKLQVILNTGEAIDANVVGSDSVTDLAVLSIDSAKVPATADFGNSDNLEPGQPVIAIGSPLGSQYATSVTQGIISAKSRTLNSNSGTQTTVIQTDAAINPGNSGGPLVNSDGQVVGINSMKLAQSQDGTNVEGMGFAIPSDEVVTIINQLVEKGSITRPKIGVRVASVSEMTQQLRQKVQLPDSVTGGVYIASVDDNTSAKQAGIQSGDVITKFEGHAVNSVTELHSLLYQKQVGDTISLEIVRAGQTQTVSLKLN</sequence>
<dbReference type="Gene3D" id="2.30.42.10">
    <property type="match status" value="1"/>
</dbReference>
<evidence type="ECO:0000256" key="3">
    <source>
        <dbReference type="ARBA" id="ARBA00022801"/>
    </source>
</evidence>